<dbReference type="RefSeq" id="WP_310365397.1">
    <property type="nucleotide sequence ID" value="NZ_JAVDYB010000001.1"/>
</dbReference>
<gene>
    <name evidence="4" type="ORF">J2S41_001774</name>
</gene>
<evidence type="ECO:0000259" key="3">
    <source>
        <dbReference type="Pfam" id="PF01494"/>
    </source>
</evidence>
<dbReference type="InterPro" id="IPR050493">
    <property type="entry name" value="FAD-dep_Monooxygenase_BioMet"/>
</dbReference>
<dbReference type="PANTHER" id="PTHR13789">
    <property type="entry name" value="MONOOXYGENASE"/>
    <property type="match status" value="1"/>
</dbReference>
<evidence type="ECO:0000256" key="1">
    <source>
        <dbReference type="ARBA" id="ARBA00023002"/>
    </source>
</evidence>
<evidence type="ECO:0000313" key="4">
    <source>
        <dbReference type="EMBL" id="MDR7274996.1"/>
    </source>
</evidence>
<sequence>MRTIVIGGGIAGTTAALALRQDGHEVTLYEAYEDSTGDVGAYLSLAVNGMRGLEKLGCLRAVREAGYDIPRMRFSTAAGRLLGDVPRARRGTDPLYSVTLMRGRLMAILRRAALDAGVRIFTGERLTNLTEGPDGVHAEFGSGRRDTAALLVGADGIHSTVRGLIDPSAPRAEYSGFYAVAGASATRPAETGIWNLTYGRNGAFINISIDERTQWWTAQVADPVQPELSRIDDAEWHRRLTALYPEEVPSAVLAGSTAVFGCTIMHVCAPVRTWHSGRVVLTGDAAHPVGVSQGAAMGIEDALVLVAALRTAPTIHEALAIYDAERRPRIERLLKHADDARDGKRPGTVKRHVDAFKMRLLLPFYERATGYLYDYDPTLPDARTSA</sequence>
<dbReference type="PANTHER" id="PTHR13789:SF309">
    <property type="entry name" value="PUTATIVE (AFU_ORTHOLOGUE AFUA_6G14510)-RELATED"/>
    <property type="match status" value="1"/>
</dbReference>
<feature type="domain" description="FAD-binding" evidence="3">
    <location>
        <begin position="3"/>
        <end position="335"/>
    </location>
</feature>
<dbReference type="Proteomes" id="UP001183643">
    <property type="component" value="Unassembled WGS sequence"/>
</dbReference>
<proteinExistence type="predicted"/>
<keyword evidence="2" id="KW-0503">Monooxygenase</keyword>
<evidence type="ECO:0000256" key="2">
    <source>
        <dbReference type="ARBA" id="ARBA00023033"/>
    </source>
</evidence>
<dbReference type="PRINTS" id="PR00420">
    <property type="entry name" value="RNGMNOXGNASE"/>
</dbReference>
<keyword evidence="1" id="KW-0560">Oxidoreductase</keyword>
<evidence type="ECO:0000313" key="5">
    <source>
        <dbReference type="Proteomes" id="UP001183643"/>
    </source>
</evidence>
<dbReference type="Pfam" id="PF01494">
    <property type="entry name" value="FAD_binding_3"/>
    <property type="match status" value="1"/>
</dbReference>
<protein>
    <submittedName>
        <fullName evidence="4">2-polyprenyl-6-methoxyphenol hydroxylase-like FAD-dependent oxidoreductase</fullName>
    </submittedName>
</protein>
<dbReference type="AlphaFoldDB" id="A0AAE3YMF3"/>
<accession>A0AAE3YMF3</accession>
<dbReference type="GO" id="GO:0071949">
    <property type="term" value="F:FAD binding"/>
    <property type="evidence" value="ECO:0007669"/>
    <property type="project" value="InterPro"/>
</dbReference>
<dbReference type="SUPFAM" id="SSF51905">
    <property type="entry name" value="FAD/NAD(P)-binding domain"/>
    <property type="match status" value="1"/>
</dbReference>
<dbReference type="GO" id="GO:0004497">
    <property type="term" value="F:monooxygenase activity"/>
    <property type="evidence" value="ECO:0007669"/>
    <property type="project" value="UniProtKB-KW"/>
</dbReference>
<comment type="caution">
    <text evidence="4">The sequence shown here is derived from an EMBL/GenBank/DDBJ whole genome shotgun (WGS) entry which is preliminary data.</text>
</comment>
<name>A0AAE3YMF3_9ACTN</name>
<keyword evidence="5" id="KW-1185">Reference proteome</keyword>
<dbReference type="Gene3D" id="3.50.50.60">
    <property type="entry name" value="FAD/NAD(P)-binding domain"/>
    <property type="match status" value="1"/>
</dbReference>
<dbReference type="EMBL" id="JAVDYB010000001">
    <property type="protein sequence ID" value="MDR7274996.1"/>
    <property type="molecule type" value="Genomic_DNA"/>
</dbReference>
<dbReference type="InterPro" id="IPR002938">
    <property type="entry name" value="FAD-bd"/>
</dbReference>
<organism evidence="4 5">
    <name type="scientific">Catenuloplanes atrovinosus</name>
    <dbReference type="NCBI Taxonomy" id="137266"/>
    <lineage>
        <taxon>Bacteria</taxon>
        <taxon>Bacillati</taxon>
        <taxon>Actinomycetota</taxon>
        <taxon>Actinomycetes</taxon>
        <taxon>Micromonosporales</taxon>
        <taxon>Micromonosporaceae</taxon>
        <taxon>Catenuloplanes</taxon>
    </lineage>
</organism>
<reference evidence="4" key="1">
    <citation type="submission" date="2023-07" db="EMBL/GenBank/DDBJ databases">
        <title>Sequencing the genomes of 1000 actinobacteria strains.</title>
        <authorList>
            <person name="Klenk H.-P."/>
        </authorList>
    </citation>
    <scope>NUCLEOTIDE SEQUENCE</scope>
    <source>
        <strain evidence="4">DSM 44707</strain>
    </source>
</reference>
<dbReference type="InterPro" id="IPR036188">
    <property type="entry name" value="FAD/NAD-bd_sf"/>
</dbReference>